<dbReference type="RefSeq" id="WP_207567279.1">
    <property type="nucleotide sequence ID" value="NZ_CP071446.1"/>
</dbReference>
<name>A0ABX7S7J1_9BACT</name>
<dbReference type="Pfam" id="PF13439">
    <property type="entry name" value="Glyco_transf_4"/>
    <property type="match status" value="1"/>
</dbReference>
<dbReference type="PANTHER" id="PTHR45947">
    <property type="entry name" value="SULFOQUINOVOSYL TRANSFERASE SQD2"/>
    <property type="match status" value="1"/>
</dbReference>
<dbReference type="SUPFAM" id="SSF53756">
    <property type="entry name" value="UDP-Glycosyltransferase/glycogen phosphorylase"/>
    <property type="match status" value="1"/>
</dbReference>
<dbReference type="InterPro" id="IPR028098">
    <property type="entry name" value="Glyco_trans_4-like_N"/>
</dbReference>
<feature type="domain" description="Glycosyltransferase subfamily 4-like N-terminal" evidence="1">
    <location>
        <begin position="95"/>
        <end position="205"/>
    </location>
</feature>
<gene>
    <name evidence="2" type="ORF">JYK00_03350</name>
</gene>
<evidence type="ECO:0000313" key="3">
    <source>
        <dbReference type="Proteomes" id="UP000671862"/>
    </source>
</evidence>
<evidence type="ECO:0000259" key="1">
    <source>
        <dbReference type="Pfam" id="PF13439"/>
    </source>
</evidence>
<sequence length="400" mass="45458">MKVLYITNLSPIIENFVRGIFVHKRLKIISNIISNFDVIMTPIYCDSKLLKTLRKILKKEFLSCNEEFAYEGITYKYVNITRSLVNAIMQKILKNYYKKHIYIASLKILGNLVDTNYDLIHAHGMYNVPAGIIAQKISENLKVPYLITAHGSDVNILMIKRKKDYISVMENASKVIFVSNALLEKAKSYGYSGKNAVVIPNGYDPNMFYPMDKEKIRRELGIYKDGCKYVGFVGNLTKIKRADKFPNIFHNISKEIGNAMFILVGDGKLRNRLEKQTKDLDIIFTGKVPQKEVSKWMNAMDVMILPSRNEGFGAVVIEAQACGTAVVGSNNGGIPEAIGFEKYVVKEGDNFEKRFANKVVEVLRNGYNKGDIIKRAKEFTWKKIVEKEVEVYEEVVGGIE</sequence>
<accession>A0ABX7S7J1</accession>
<dbReference type="EMBL" id="CP071446">
    <property type="protein sequence ID" value="QTA38562.1"/>
    <property type="molecule type" value="Genomic_DNA"/>
</dbReference>
<dbReference type="Pfam" id="PF13692">
    <property type="entry name" value="Glyco_trans_1_4"/>
    <property type="match status" value="1"/>
</dbReference>
<protein>
    <submittedName>
        <fullName evidence="2">Glycosyltransferase</fullName>
    </submittedName>
</protein>
<dbReference type="PANTHER" id="PTHR45947:SF15">
    <property type="entry name" value="TEICHURONIC ACID BIOSYNTHESIS GLYCOSYLTRANSFERASE TUAC-RELATED"/>
    <property type="match status" value="1"/>
</dbReference>
<organism evidence="2 3">
    <name type="scientific">Thermosipho ferrireducens</name>
    <dbReference type="NCBI Taxonomy" id="2571116"/>
    <lineage>
        <taxon>Bacteria</taxon>
        <taxon>Thermotogati</taxon>
        <taxon>Thermotogota</taxon>
        <taxon>Thermotogae</taxon>
        <taxon>Thermotogales</taxon>
        <taxon>Fervidobacteriaceae</taxon>
        <taxon>Thermosipho</taxon>
    </lineage>
</organism>
<reference evidence="2 3" key="1">
    <citation type="submission" date="2021-03" db="EMBL/GenBank/DDBJ databases">
        <title>Thermosipho ferrireducens sp.nov., an anaerobic thermophilic iron-reducing bacterium isolated from a deep-sea hydrothermal sulfide deposits.</title>
        <authorList>
            <person name="Zeng X."/>
            <person name="Chen Y."/>
            <person name="Shao Z."/>
        </authorList>
    </citation>
    <scope>NUCLEOTIDE SEQUENCE [LARGE SCALE GENOMIC DNA]</scope>
    <source>
        <strain evidence="2 3">JL129W03</strain>
    </source>
</reference>
<evidence type="ECO:0000313" key="2">
    <source>
        <dbReference type="EMBL" id="QTA38562.1"/>
    </source>
</evidence>
<dbReference type="InterPro" id="IPR050194">
    <property type="entry name" value="Glycosyltransferase_grp1"/>
</dbReference>
<dbReference type="Proteomes" id="UP000671862">
    <property type="component" value="Chromosome"/>
</dbReference>
<dbReference type="Gene3D" id="3.40.50.2000">
    <property type="entry name" value="Glycogen Phosphorylase B"/>
    <property type="match status" value="2"/>
</dbReference>
<proteinExistence type="predicted"/>
<keyword evidence="3" id="KW-1185">Reference proteome</keyword>